<dbReference type="AlphaFoldDB" id="A0A9P5TC98"/>
<evidence type="ECO:0000313" key="2">
    <source>
        <dbReference type="EMBL" id="KAF8484785.1"/>
    </source>
</evidence>
<feature type="compositionally biased region" description="Gly residues" evidence="1">
    <location>
        <begin position="120"/>
        <end position="155"/>
    </location>
</feature>
<protein>
    <submittedName>
        <fullName evidence="2">Uncharacterized protein</fullName>
    </submittedName>
</protein>
<keyword evidence="3" id="KW-1185">Reference proteome</keyword>
<dbReference type="Proteomes" id="UP000759537">
    <property type="component" value="Unassembled WGS sequence"/>
</dbReference>
<organism evidence="2 3">
    <name type="scientific">Russula ochroleuca</name>
    <dbReference type="NCBI Taxonomy" id="152965"/>
    <lineage>
        <taxon>Eukaryota</taxon>
        <taxon>Fungi</taxon>
        <taxon>Dikarya</taxon>
        <taxon>Basidiomycota</taxon>
        <taxon>Agaricomycotina</taxon>
        <taxon>Agaricomycetes</taxon>
        <taxon>Russulales</taxon>
        <taxon>Russulaceae</taxon>
        <taxon>Russula</taxon>
    </lineage>
</organism>
<reference evidence="2" key="1">
    <citation type="submission" date="2019-10" db="EMBL/GenBank/DDBJ databases">
        <authorList>
            <consortium name="DOE Joint Genome Institute"/>
            <person name="Kuo A."/>
            <person name="Miyauchi S."/>
            <person name="Kiss E."/>
            <person name="Drula E."/>
            <person name="Kohler A."/>
            <person name="Sanchez-Garcia M."/>
            <person name="Andreopoulos B."/>
            <person name="Barry K.W."/>
            <person name="Bonito G."/>
            <person name="Buee M."/>
            <person name="Carver A."/>
            <person name="Chen C."/>
            <person name="Cichocki N."/>
            <person name="Clum A."/>
            <person name="Culley D."/>
            <person name="Crous P.W."/>
            <person name="Fauchery L."/>
            <person name="Girlanda M."/>
            <person name="Hayes R."/>
            <person name="Keri Z."/>
            <person name="LaButti K."/>
            <person name="Lipzen A."/>
            <person name="Lombard V."/>
            <person name="Magnuson J."/>
            <person name="Maillard F."/>
            <person name="Morin E."/>
            <person name="Murat C."/>
            <person name="Nolan M."/>
            <person name="Ohm R."/>
            <person name="Pangilinan J."/>
            <person name="Pereira M."/>
            <person name="Perotto S."/>
            <person name="Peter M."/>
            <person name="Riley R."/>
            <person name="Sitrit Y."/>
            <person name="Stielow B."/>
            <person name="Szollosi G."/>
            <person name="Zifcakova L."/>
            <person name="Stursova M."/>
            <person name="Spatafora J.W."/>
            <person name="Tedersoo L."/>
            <person name="Vaario L.-M."/>
            <person name="Yamada A."/>
            <person name="Yan M."/>
            <person name="Wang P."/>
            <person name="Xu J."/>
            <person name="Bruns T."/>
            <person name="Baldrian P."/>
            <person name="Vilgalys R."/>
            <person name="Henrissat B."/>
            <person name="Grigoriev I.V."/>
            <person name="Hibbett D."/>
            <person name="Nagy L.G."/>
            <person name="Martin F.M."/>
        </authorList>
    </citation>
    <scope>NUCLEOTIDE SEQUENCE</scope>
    <source>
        <strain evidence="2">Prilba</strain>
    </source>
</reference>
<feature type="compositionally biased region" description="Gly residues" evidence="1">
    <location>
        <begin position="164"/>
        <end position="173"/>
    </location>
</feature>
<gene>
    <name evidence="2" type="ORF">DFH94DRAFT_248640</name>
</gene>
<feature type="compositionally biased region" description="Polar residues" evidence="1">
    <location>
        <begin position="77"/>
        <end position="87"/>
    </location>
</feature>
<reference evidence="2" key="2">
    <citation type="journal article" date="2020" name="Nat. Commun.">
        <title>Large-scale genome sequencing of mycorrhizal fungi provides insights into the early evolution of symbiotic traits.</title>
        <authorList>
            <person name="Miyauchi S."/>
            <person name="Kiss E."/>
            <person name="Kuo A."/>
            <person name="Drula E."/>
            <person name="Kohler A."/>
            <person name="Sanchez-Garcia M."/>
            <person name="Morin E."/>
            <person name="Andreopoulos B."/>
            <person name="Barry K.W."/>
            <person name="Bonito G."/>
            <person name="Buee M."/>
            <person name="Carver A."/>
            <person name="Chen C."/>
            <person name="Cichocki N."/>
            <person name="Clum A."/>
            <person name="Culley D."/>
            <person name="Crous P.W."/>
            <person name="Fauchery L."/>
            <person name="Girlanda M."/>
            <person name="Hayes R.D."/>
            <person name="Keri Z."/>
            <person name="LaButti K."/>
            <person name="Lipzen A."/>
            <person name="Lombard V."/>
            <person name="Magnuson J."/>
            <person name="Maillard F."/>
            <person name="Murat C."/>
            <person name="Nolan M."/>
            <person name="Ohm R.A."/>
            <person name="Pangilinan J."/>
            <person name="Pereira M.F."/>
            <person name="Perotto S."/>
            <person name="Peter M."/>
            <person name="Pfister S."/>
            <person name="Riley R."/>
            <person name="Sitrit Y."/>
            <person name="Stielow J.B."/>
            <person name="Szollosi G."/>
            <person name="Zifcakova L."/>
            <person name="Stursova M."/>
            <person name="Spatafora J.W."/>
            <person name="Tedersoo L."/>
            <person name="Vaario L.M."/>
            <person name="Yamada A."/>
            <person name="Yan M."/>
            <person name="Wang P."/>
            <person name="Xu J."/>
            <person name="Bruns T."/>
            <person name="Baldrian P."/>
            <person name="Vilgalys R."/>
            <person name="Dunand C."/>
            <person name="Henrissat B."/>
            <person name="Grigoriev I.V."/>
            <person name="Hibbett D."/>
            <person name="Nagy L.G."/>
            <person name="Martin F.M."/>
        </authorList>
    </citation>
    <scope>NUCLEOTIDE SEQUENCE</scope>
    <source>
        <strain evidence="2">Prilba</strain>
    </source>
</reference>
<dbReference type="OrthoDB" id="3259541at2759"/>
<feature type="compositionally biased region" description="Low complexity" evidence="1">
    <location>
        <begin position="63"/>
        <end position="76"/>
    </location>
</feature>
<evidence type="ECO:0000313" key="3">
    <source>
        <dbReference type="Proteomes" id="UP000759537"/>
    </source>
</evidence>
<proteinExistence type="predicted"/>
<accession>A0A9P5TC98</accession>
<dbReference type="EMBL" id="WHVB01000003">
    <property type="protein sequence ID" value="KAF8484785.1"/>
    <property type="molecule type" value="Genomic_DNA"/>
</dbReference>
<comment type="caution">
    <text evidence="2">The sequence shown here is derived from an EMBL/GenBank/DDBJ whole genome shotgun (WGS) entry which is preliminary data.</text>
</comment>
<sequence>MPLPRCRNFEDNGSRKTWPDGTDMRCRPNCAFIHPSEPDWDRAPRAAVRGRGGPPRGSRGRRQSSFGPPAPGGSSSTQGAEWGSSSGAWDDYMTGFNPTPRATSGARGASHRSQTTPGTSGWGSSGADGTGWGNSGADGSSGWGNSGADGPGWGNSGADDSGWGSSGADGPGWGSNANINGNPSDGPLNEPGALDEQASSSQWDTPAVEWGSSGNEWGSAGTDLGPGWGETSIPNQGNKASSATTVANMADLDALGGTGADDNPDAAIATTLSSPTMPSIPASGELNATHREERGEDTPVQDIVELFRWKRKASLIHRFRSLWPSNRSKCDHRIVTTTTMIFQCYQAPTRWVS</sequence>
<evidence type="ECO:0000256" key="1">
    <source>
        <dbReference type="SAM" id="MobiDB-lite"/>
    </source>
</evidence>
<feature type="region of interest" description="Disordered" evidence="1">
    <location>
        <begin position="1"/>
        <end position="222"/>
    </location>
</feature>
<feature type="compositionally biased region" description="Basic and acidic residues" evidence="1">
    <location>
        <begin position="7"/>
        <end position="26"/>
    </location>
</feature>
<name>A0A9P5TC98_9AGAM</name>